<dbReference type="PANTHER" id="PTHR11709">
    <property type="entry name" value="MULTI-COPPER OXIDASE"/>
    <property type="match status" value="1"/>
</dbReference>
<evidence type="ECO:0000256" key="11">
    <source>
        <dbReference type="ARBA" id="ARBA00049340"/>
    </source>
</evidence>
<reference evidence="16" key="1">
    <citation type="journal article" date="2019" name="Int. J. Syst. Evol. Microbiol.">
        <title>The Global Catalogue of Microorganisms (GCM) 10K type strain sequencing project: providing services to taxonomists for standard genome sequencing and annotation.</title>
        <authorList>
            <consortium name="The Broad Institute Genomics Platform"/>
            <consortium name="The Broad Institute Genome Sequencing Center for Infectious Disease"/>
            <person name="Wu L."/>
            <person name="Ma J."/>
        </authorList>
    </citation>
    <scope>NUCLEOTIDE SEQUENCE [LARGE SCALE GENOMIC DNA]</scope>
    <source>
        <strain evidence="16">JCM 17687</strain>
    </source>
</reference>
<sequence>MRRPGKPTPAADDSATQPGRPTATRSRFPLRDRPGIAWLAVAGVLALVHPFVPAADWLLVHLVLLGAVTHSAMVWSTHFTQAILRTAELLDDRAQQNRRILVLLAGAAGVLVGVPTGWWALTLAGAVGVTVAAVWHGVALWRRLRSALPGRFRVTVYYYLAAASAVPAGAGLGAWLARGLDDDWHSRVLVAHSMVMVLGWLGLTVTGTLVTLWPTMLRTRMDDRAERLARQSLPVLVAGLVVLVAGALTGNRSIALVGLMTYAAGLWWWGRALARPSRQAPPRSFATWSVTAGLAWGAVALILVGWRIGTAEAWASVAQGYGVVAAVIALGFALQLLFGALSHLIPVVLGGGPSVVRAASSRLDRGWVWRVVVVQLGLVIALLPVPSTVRIAVSVLVLGALGAFVLLLLGAVRAAVAARRSPADGPVHGPGRAGADAGHPVSPLHGRGGQVTGALSTVALVMALGIAVGPALAGGTGATAVSLAGGAAPSGHTTRARVEAHDMAFVPARIVVPAGDVLVVDLVNTDVGSPHDLTFGNGTHTPRVMPGRSATVTVGVVGAPTEGWCSIVGHRQMGMVLHLVVSGAPPQHPTGAPPSDSTSGSTATGPGHATSTPALRLDGAFAAGFQAVDATLPPLTPERVHRVTLRVEEVQLEVAPGWWQKRWTFGGSVPGPTLHGRVGDTFVVTLVNGGSIGHSVDFHAGERAPDAVMRTIPPGGTLTYRFTAARAGIWMYHCSTMPMSAHIAAGLFGTVVIEPPDLPVVNRSYVLVQSEVFVDGDGEAPGREVDADAAAADQPDAVTFNGVANQYTAQPLRSRSGERVRVWVLAAGPNRGSGFHVVGSQFDTVYADGAYLLDRGRGPSGGRDGGAQVLALAPGQGGFVELRPTEPGRYPFVTHAMADAELGARGVLAVTR</sequence>
<feature type="transmembrane region" description="Helical" evidence="13">
    <location>
        <begin position="58"/>
        <end position="79"/>
    </location>
</feature>
<comment type="caution">
    <text evidence="15">The sequence shown here is derived from an EMBL/GenBank/DDBJ whole genome shotgun (WGS) entry which is preliminary data.</text>
</comment>
<evidence type="ECO:0000313" key="16">
    <source>
        <dbReference type="Proteomes" id="UP001500427"/>
    </source>
</evidence>
<feature type="transmembrane region" description="Helical" evidence="13">
    <location>
        <begin position="156"/>
        <end position="177"/>
    </location>
</feature>
<feature type="transmembrane region" description="Helical" evidence="13">
    <location>
        <begin position="126"/>
        <end position="144"/>
    </location>
</feature>
<evidence type="ECO:0000256" key="10">
    <source>
        <dbReference type="ARBA" id="ARBA00023008"/>
    </source>
</evidence>
<accession>A0ABP9JI55</accession>
<protein>
    <recommendedName>
        <fullName evidence="6">Copper-containing nitrite reductase</fullName>
        <ecNumber evidence="5">1.7.2.1</ecNumber>
    </recommendedName>
</protein>
<dbReference type="Gene3D" id="2.60.40.420">
    <property type="entry name" value="Cupredoxins - blue copper proteins"/>
    <property type="match status" value="3"/>
</dbReference>
<dbReference type="InterPro" id="IPR001287">
    <property type="entry name" value="NO2-reductase_Cu"/>
</dbReference>
<evidence type="ECO:0000256" key="7">
    <source>
        <dbReference type="ARBA" id="ARBA00022723"/>
    </source>
</evidence>
<feature type="compositionally biased region" description="Polar residues" evidence="12">
    <location>
        <begin position="14"/>
        <end position="25"/>
    </location>
</feature>
<dbReference type="CDD" id="cd00920">
    <property type="entry name" value="Cupredoxin"/>
    <property type="match status" value="1"/>
</dbReference>
<comment type="cofactor">
    <cofactor evidence="1">
        <name>Cu(+)</name>
        <dbReference type="ChEBI" id="CHEBI:49552"/>
    </cofactor>
</comment>
<evidence type="ECO:0000256" key="4">
    <source>
        <dbReference type="ARBA" id="ARBA00011233"/>
    </source>
</evidence>
<feature type="transmembrane region" description="Helical" evidence="13">
    <location>
        <begin position="320"/>
        <end position="346"/>
    </location>
</feature>
<evidence type="ECO:0000313" key="15">
    <source>
        <dbReference type="EMBL" id="GAA5030057.1"/>
    </source>
</evidence>
<dbReference type="Proteomes" id="UP001500427">
    <property type="component" value="Unassembled WGS sequence"/>
</dbReference>
<keyword evidence="13" id="KW-1133">Transmembrane helix</keyword>
<dbReference type="PANTHER" id="PTHR11709:SF394">
    <property type="entry name" value="FI03373P-RELATED"/>
    <property type="match status" value="1"/>
</dbReference>
<feature type="region of interest" description="Disordered" evidence="12">
    <location>
        <begin position="1"/>
        <end position="28"/>
    </location>
</feature>
<dbReference type="PRINTS" id="PR00695">
    <property type="entry name" value="CUNO2RDTASE"/>
</dbReference>
<dbReference type="SUPFAM" id="SSF49503">
    <property type="entry name" value="Cupredoxins"/>
    <property type="match status" value="3"/>
</dbReference>
<evidence type="ECO:0000256" key="13">
    <source>
        <dbReference type="SAM" id="Phobius"/>
    </source>
</evidence>
<dbReference type="InterPro" id="IPR011707">
    <property type="entry name" value="Cu-oxidase-like_N"/>
</dbReference>
<evidence type="ECO:0000259" key="14">
    <source>
        <dbReference type="Pfam" id="PF07732"/>
    </source>
</evidence>
<feature type="transmembrane region" description="Helical" evidence="13">
    <location>
        <begin position="228"/>
        <end position="248"/>
    </location>
</feature>
<evidence type="ECO:0000256" key="5">
    <source>
        <dbReference type="ARBA" id="ARBA00011882"/>
    </source>
</evidence>
<dbReference type="InterPro" id="IPR008972">
    <property type="entry name" value="Cupredoxin"/>
</dbReference>
<evidence type="ECO:0000256" key="6">
    <source>
        <dbReference type="ARBA" id="ARBA00017290"/>
    </source>
</evidence>
<keyword evidence="8" id="KW-0677">Repeat</keyword>
<feature type="transmembrane region" description="Helical" evidence="13">
    <location>
        <begin position="35"/>
        <end position="52"/>
    </location>
</feature>
<evidence type="ECO:0000256" key="1">
    <source>
        <dbReference type="ARBA" id="ARBA00001960"/>
    </source>
</evidence>
<dbReference type="RefSeq" id="WP_345508015.1">
    <property type="nucleotide sequence ID" value="NZ_BAABIW010000017.1"/>
</dbReference>
<dbReference type="CDD" id="cd11020">
    <property type="entry name" value="CuRO_1_CuNIR"/>
    <property type="match status" value="1"/>
</dbReference>
<keyword evidence="7" id="KW-0479">Metal-binding</keyword>
<feature type="transmembrane region" description="Helical" evidence="13">
    <location>
        <begin position="189"/>
        <end position="216"/>
    </location>
</feature>
<feature type="transmembrane region" description="Helical" evidence="13">
    <location>
        <begin position="100"/>
        <end position="120"/>
    </location>
</feature>
<keyword evidence="9" id="KW-0560">Oxidoreductase</keyword>
<comment type="cofactor">
    <cofactor evidence="2">
        <name>Cu(2+)</name>
        <dbReference type="ChEBI" id="CHEBI:29036"/>
    </cofactor>
</comment>
<gene>
    <name evidence="15" type="ORF">GCM10023258_26960</name>
</gene>
<feature type="domain" description="Plastocyanin-like" evidence="14">
    <location>
        <begin position="648"/>
        <end position="756"/>
    </location>
</feature>
<dbReference type="EC" id="1.7.2.1" evidence="5"/>
<keyword evidence="13" id="KW-0812">Transmembrane</keyword>
<feature type="transmembrane region" description="Helical" evidence="13">
    <location>
        <begin position="285"/>
        <end position="308"/>
    </location>
</feature>
<evidence type="ECO:0000256" key="9">
    <source>
        <dbReference type="ARBA" id="ARBA00023002"/>
    </source>
</evidence>
<evidence type="ECO:0000256" key="3">
    <source>
        <dbReference type="ARBA" id="ARBA00010609"/>
    </source>
</evidence>
<dbReference type="Pfam" id="PF07732">
    <property type="entry name" value="Cu-oxidase_3"/>
    <property type="match status" value="1"/>
</dbReference>
<feature type="transmembrane region" description="Helical" evidence="13">
    <location>
        <begin position="391"/>
        <end position="412"/>
    </location>
</feature>
<keyword evidence="13" id="KW-0472">Membrane</keyword>
<feature type="transmembrane region" description="Helical" evidence="13">
    <location>
        <begin position="367"/>
        <end position="385"/>
    </location>
</feature>
<name>A0ABP9JI55_9MICO</name>
<evidence type="ECO:0000256" key="2">
    <source>
        <dbReference type="ARBA" id="ARBA00001973"/>
    </source>
</evidence>
<feature type="region of interest" description="Disordered" evidence="12">
    <location>
        <begin position="582"/>
        <end position="613"/>
    </location>
</feature>
<evidence type="ECO:0000256" key="8">
    <source>
        <dbReference type="ARBA" id="ARBA00022737"/>
    </source>
</evidence>
<evidence type="ECO:0000256" key="12">
    <source>
        <dbReference type="SAM" id="MobiDB-lite"/>
    </source>
</evidence>
<organism evidence="15 16">
    <name type="scientific">Terrabacter aeriphilus</name>
    <dbReference type="NCBI Taxonomy" id="515662"/>
    <lineage>
        <taxon>Bacteria</taxon>
        <taxon>Bacillati</taxon>
        <taxon>Actinomycetota</taxon>
        <taxon>Actinomycetes</taxon>
        <taxon>Micrococcales</taxon>
        <taxon>Intrasporangiaceae</taxon>
        <taxon>Terrabacter</taxon>
    </lineage>
</organism>
<comment type="similarity">
    <text evidence="3">Belongs to the multicopper oxidase family.</text>
</comment>
<dbReference type="InterPro" id="IPR045087">
    <property type="entry name" value="Cu-oxidase_fam"/>
</dbReference>
<comment type="catalytic activity">
    <reaction evidence="11">
        <text>nitric oxide + Fe(III)-[cytochrome c] + H2O = Fe(II)-[cytochrome c] + nitrite + 2 H(+)</text>
        <dbReference type="Rhea" id="RHEA:15233"/>
        <dbReference type="Rhea" id="RHEA-COMP:10350"/>
        <dbReference type="Rhea" id="RHEA-COMP:14399"/>
        <dbReference type="ChEBI" id="CHEBI:15377"/>
        <dbReference type="ChEBI" id="CHEBI:15378"/>
        <dbReference type="ChEBI" id="CHEBI:16301"/>
        <dbReference type="ChEBI" id="CHEBI:16480"/>
        <dbReference type="ChEBI" id="CHEBI:29033"/>
        <dbReference type="ChEBI" id="CHEBI:29034"/>
        <dbReference type="EC" id="1.7.2.1"/>
    </reaction>
</comment>
<comment type="subunit">
    <text evidence="4">Homotrimer.</text>
</comment>
<keyword evidence="16" id="KW-1185">Reference proteome</keyword>
<feature type="compositionally biased region" description="Polar residues" evidence="12">
    <location>
        <begin position="595"/>
        <end position="613"/>
    </location>
</feature>
<dbReference type="EMBL" id="BAABIW010000017">
    <property type="protein sequence ID" value="GAA5030057.1"/>
    <property type="molecule type" value="Genomic_DNA"/>
</dbReference>
<keyword evidence="10" id="KW-0186">Copper</keyword>
<proteinExistence type="inferred from homology"/>
<feature type="transmembrane region" description="Helical" evidence="13">
    <location>
        <begin position="254"/>
        <end position="273"/>
    </location>
</feature>